<evidence type="ECO:0000313" key="2">
    <source>
        <dbReference type="EMBL" id="MPC37310.1"/>
    </source>
</evidence>
<dbReference type="AlphaFoldDB" id="A0A5B7ERC6"/>
<keyword evidence="3" id="KW-1185">Reference proteome</keyword>
<reference evidence="2 3" key="1">
    <citation type="submission" date="2019-05" db="EMBL/GenBank/DDBJ databases">
        <title>Another draft genome of Portunus trituberculatus and its Hox gene families provides insights of decapod evolution.</title>
        <authorList>
            <person name="Jeong J.-H."/>
            <person name="Song I."/>
            <person name="Kim S."/>
            <person name="Choi T."/>
            <person name="Kim D."/>
            <person name="Ryu S."/>
            <person name="Kim W."/>
        </authorList>
    </citation>
    <scope>NUCLEOTIDE SEQUENCE [LARGE SCALE GENOMIC DNA]</scope>
    <source>
        <tissue evidence="2">Muscle</tissue>
    </source>
</reference>
<feature type="region of interest" description="Disordered" evidence="1">
    <location>
        <begin position="278"/>
        <end position="493"/>
    </location>
</feature>
<organism evidence="2 3">
    <name type="scientific">Portunus trituberculatus</name>
    <name type="common">Swimming crab</name>
    <name type="synonym">Neptunus trituberculatus</name>
    <dbReference type="NCBI Taxonomy" id="210409"/>
    <lineage>
        <taxon>Eukaryota</taxon>
        <taxon>Metazoa</taxon>
        <taxon>Ecdysozoa</taxon>
        <taxon>Arthropoda</taxon>
        <taxon>Crustacea</taxon>
        <taxon>Multicrustacea</taxon>
        <taxon>Malacostraca</taxon>
        <taxon>Eumalacostraca</taxon>
        <taxon>Eucarida</taxon>
        <taxon>Decapoda</taxon>
        <taxon>Pleocyemata</taxon>
        <taxon>Brachyura</taxon>
        <taxon>Eubrachyura</taxon>
        <taxon>Portunoidea</taxon>
        <taxon>Portunidae</taxon>
        <taxon>Portuninae</taxon>
        <taxon>Portunus</taxon>
    </lineage>
</organism>
<dbReference type="GO" id="GO:0016973">
    <property type="term" value="P:poly(A)+ mRNA export from nucleus"/>
    <property type="evidence" value="ECO:0007669"/>
    <property type="project" value="TreeGrafter"/>
</dbReference>
<dbReference type="GO" id="GO:0005634">
    <property type="term" value="C:nucleus"/>
    <property type="evidence" value="ECO:0007669"/>
    <property type="project" value="TreeGrafter"/>
</dbReference>
<evidence type="ECO:0000256" key="1">
    <source>
        <dbReference type="SAM" id="MobiDB-lite"/>
    </source>
</evidence>
<feature type="region of interest" description="Disordered" evidence="1">
    <location>
        <begin position="1"/>
        <end position="61"/>
    </location>
</feature>
<proteinExistence type="predicted"/>
<feature type="compositionally biased region" description="Basic and acidic residues" evidence="1">
    <location>
        <begin position="429"/>
        <end position="449"/>
    </location>
</feature>
<dbReference type="OrthoDB" id="6381344at2759"/>
<accession>A0A5B7ERC6</accession>
<protein>
    <submittedName>
        <fullName evidence="2">Uncharacterized protein</fullName>
    </submittedName>
</protein>
<comment type="caution">
    <text evidence="2">The sequence shown here is derived from an EMBL/GenBank/DDBJ whole genome shotgun (WGS) entry which is preliminary data.</text>
</comment>
<feature type="compositionally biased region" description="Basic residues" evidence="1">
    <location>
        <begin position="295"/>
        <end position="305"/>
    </location>
</feature>
<feature type="compositionally biased region" description="Basic and acidic residues" evidence="1">
    <location>
        <begin position="458"/>
        <end position="473"/>
    </location>
</feature>
<feature type="compositionally biased region" description="Basic residues" evidence="1">
    <location>
        <begin position="353"/>
        <end position="383"/>
    </location>
</feature>
<dbReference type="PANTHER" id="PTHR46010">
    <property type="entry name" value="PROTEIN IWS1 HOMOLOG"/>
    <property type="match status" value="1"/>
</dbReference>
<dbReference type="Proteomes" id="UP000324222">
    <property type="component" value="Unassembled WGS sequence"/>
</dbReference>
<feature type="compositionally biased region" description="Basic and acidic residues" evidence="1">
    <location>
        <begin position="341"/>
        <end position="352"/>
    </location>
</feature>
<dbReference type="InterPro" id="IPR051037">
    <property type="entry name" value="RNAPII_TF_IWS1"/>
</dbReference>
<sequence length="561" mass="63851">MQATTEPPTTSMTLSLSSSTPHQPTSHPTPSTTPSHPTPSMTPTQPSPTPTTAPPNNSTAPNTSCELVTYYGQTTYNGLYAYQWMGSSRLNMTPYLVIPSHSSIVTNGMKSITITRELPHDINSQELTIDEGVIAELAASGARVFVIHFKAASPDFVSTNYNPLSWQPSDGSQDDSILLDASEVKCIQTMKFCHGHPPIASITAHDQVLVHFTSVGRHGLHGWGDRGFVISYVALDSTYCTYSDKDFHPPCECGRGMLTNTLDRHSILQTMNQMEKYELRSKGRKISHETMKENGKKRKTKKKTHVQNVRAKQNKQKTLKTNKENKKGKKKQMKKKRMKTKGKEKINKENKKDKKQMKKKRMKTKGKEKIKKKSHRNKKKNTKLGKNPERMKTNTKNRQTQERKKKLKLAQENKTKRKNKKRKKNKDKTKKEKEKSKEGSSKEKMKDTEKEIEEENTDGEKESENKEDIKDTDSYNTIQEMGNEDEGAKQPGSVQGVIPTNNRDKFPYLVSIIQFKLRKRRRKKPKEAASTKKKKVVRLCSGSIINHKFVLTTTSCCTYCW</sequence>
<name>A0A5B7ERC6_PORTR</name>
<feature type="compositionally biased region" description="Basic residues" evidence="1">
    <location>
        <begin position="312"/>
        <end position="340"/>
    </location>
</feature>
<feature type="compositionally biased region" description="Basic residues" evidence="1">
    <location>
        <begin position="415"/>
        <end position="428"/>
    </location>
</feature>
<dbReference type="EMBL" id="VSRR010003744">
    <property type="protein sequence ID" value="MPC37310.1"/>
    <property type="molecule type" value="Genomic_DNA"/>
</dbReference>
<feature type="compositionally biased region" description="Low complexity" evidence="1">
    <location>
        <begin position="1"/>
        <end position="44"/>
    </location>
</feature>
<evidence type="ECO:0000313" key="3">
    <source>
        <dbReference type="Proteomes" id="UP000324222"/>
    </source>
</evidence>
<gene>
    <name evidence="2" type="ORF">E2C01_030785</name>
</gene>
<dbReference type="PANTHER" id="PTHR46010:SF1">
    <property type="entry name" value="PROTEIN IWS1 HOMOLOG"/>
    <property type="match status" value="1"/>
</dbReference>
<feature type="compositionally biased region" description="Basic and acidic residues" evidence="1">
    <location>
        <begin position="278"/>
        <end position="294"/>
    </location>
</feature>